<evidence type="ECO:0000313" key="3">
    <source>
        <dbReference type="Proteomes" id="UP001055149"/>
    </source>
</evidence>
<organism evidence="2 3">
    <name type="scientific">Ligilactobacillus pabuli</name>
    <dbReference type="NCBI Taxonomy" id="2886039"/>
    <lineage>
        <taxon>Bacteria</taxon>
        <taxon>Bacillati</taxon>
        <taxon>Bacillota</taxon>
        <taxon>Bacilli</taxon>
        <taxon>Lactobacillales</taxon>
        <taxon>Lactobacillaceae</taxon>
        <taxon>Ligilactobacillus</taxon>
    </lineage>
</organism>
<sequence length="58" mass="6540">MNKPKKEKQGPISLMVEHVQKMVTGNISDQYHHSSVTEIIILIVVIIVVFIVLKLSGR</sequence>
<proteinExistence type="predicted"/>
<keyword evidence="1" id="KW-0472">Membrane</keyword>
<keyword evidence="3" id="KW-1185">Reference proteome</keyword>
<accession>A0ABQ5JLA2</accession>
<name>A0ABQ5JLA2_9LACO</name>
<dbReference type="Proteomes" id="UP001055149">
    <property type="component" value="Unassembled WGS sequence"/>
</dbReference>
<dbReference type="RefSeq" id="WP_244057127.1">
    <property type="nucleotide sequence ID" value="NZ_BQXH01000038.1"/>
</dbReference>
<feature type="transmembrane region" description="Helical" evidence="1">
    <location>
        <begin position="39"/>
        <end position="57"/>
    </location>
</feature>
<keyword evidence="1" id="KW-0812">Transmembrane</keyword>
<evidence type="ECO:0000313" key="2">
    <source>
        <dbReference type="EMBL" id="GKS82458.1"/>
    </source>
</evidence>
<reference evidence="2" key="1">
    <citation type="journal article" date="2022" name="Int. J. Syst. Evol. Microbiol.">
        <title>A novel species of lactic acid bacteria, Ligilactobacillus pabuli sp. nov., isolated from alfalfa silage.</title>
        <authorList>
            <person name="Tohno M."/>
            <person name="Tanizawa Y."/>
            <person name="Sawada H."/>
            <person name="Sakamoto M."/>
            <person name="Ohkuma M."/>
            <person name="Kobayashi H."/>
        </authorList>
    </citation>
    <scope>NUCLEOTIDE SEQUENCE</scope>
    <source>
        <strain evidence="2">AF129</strain>
    </source>
</reference>
<evidence type="ECO:0000256" key="1">
    <source>
        <dbReference type="SAM" id="Phobius"/>
    </source>
</evidence>
<comment type="caution">
    <text evidence="2">The sequence shown here is derived from an EMBL/GenBank/DDBJ whole genome shotgun (WGS) entry which is preliminary data.</text>
</comment>
<dbReference type="EMBL" id="BQXH01000038">
    <property type="protein sequence ID" value="GKS82458.1"/>
    <property type="molecule type" value="Genomic_DNA"/>
</dbReference>
<keyword evidence="1" id="KW-1133">Transmembrane helix</keyword>
<evidence type="ECO:0008006" key="4">
    <source>
        <dbReference type="Google" id="ProtNLM"/>
    </source>
</evidence>
<protein>
    <recommendedName>
        <fullName evidence="4">Holin-like toxin</fullName>
    </recommendedName>
</protein>
<gene>
    <name evidence="2" type="ORF">LPAF129_21440</name>
</gene>